<reference evidence="3" key="1">
    <citation type="submission" date="2020-02" db="EMBL/GenBank/DDBJ databases">
        <authorList>
            <person name="Meier V. D."/>
        </authorList>
    </citation>
    <scope>NUCLEOTIDE SEQUENCE</scope>
    <source>
        <strain evidence="3">AVDCRST_MAG50</strain>
    </source>
</reference>
<dbReference type="SUPFAM" id="SSF54909">
    <property type="entry name" value="Dimeric alpha+beta barrel"/>
    <property type="match status" value="1"/>
</dbReference>
<feature type="domain" description="YCII-related" evidence="2">
    <location>
        <begin position="4"/>
        <end position="111"/>
    </location>
</feature>
<dbReference type="Gene3D" id="3.30.70.1060">
    <property type="entry name" value="Dimeric alpha+beta barrel"/>
    <property type="match status" value="1"/>
</dbReference>
<dbReference type="PANTHER" id="PTHR35174">
    <property type="entry name" value="BLL7171 PROTEIN-RELATED"/>
    <property type="match status" value="1"/>
</dbReference>
<comment type="similarity">
    <text evidence="1">Belongs to the YciI family.</text>
</comment>
<evidence type="ECO:0000256" key="1">
    <source>
        <dbReference type="ARBA" id="ARBA00007689"/>
    </source>
</evidence>
<dbReference type="Pfam" id="PF03795">
    <property type="entry name" value="YCII"/>
    <property type="match status" value="1"/>
</dbReference>
<evidence type="ECO:0000313" key="3">
    <source>
        <dbReference type="EMBL" id="CAA9246711.1"/>
    </source>
</evidence>
<dbReference type="AlphaFoldDB" id="A0A6J4ICV1"/>
<gene>
    <name evidence="3" type="ORF">AVDCRST_MAG50-2032</name>
</gene>
<accession>A0A6J4ICV1</accession>
<proteinExistence type="inferred from homology"/>
<dbReference type="EMBL" id="CADCTF010000101">
    <property type="protein sequence ID" value="CAA9246711.1"/>
    <property type="molecule type" value="Genomic_DNA"/>
</dbReference>
<organism evidence="3">
    <name type="scientific">uncultured Acidimicrobiales bacterium</name>
    <dbReference type="NCBI Taxonomy" id="310071"/>
    <lineage>
        <taxon>Bacteria</taxon>
        <taxon>Bacillati</taxon>
        <taxon>Actinomycetota</taxon>
        <taxon>Acidimicrobiia</taxon>
        <taxon>Acidimicrobiales</taxon>
        <taxon>environmental samples</taxon>
    </lineage>
</organism>
<sequence length="118" mass="12590">MGQYLLSVYGVEGEEAPSAEVMQQMFDQVDRFNAKLREQGAWVFAGGLHPADTATVVDATKGETVVTDGPFAEAKEQIGGFWVIAAPDLDAAMKWAAEGSAACLGPVEVRPFQDEPEA</sequence>
<dbReference type="PANTHER" id="PTHR35174:SF3">
    <property type="entry name" value="BLL7171 PROTEIN"/>
    <property type="match status" value="1"/>
</dbReference>
<dbReference type="InterPro" id="IPR011008">
    <property type="entry name" value="Dimeric_a/b-barrel"/>
</dbReference>
<name>A0A6J4ICV1_9ACTN</name>
<evidence type="ECO:0000259" key="2">
    <source>
        <dbReference type="Pfam" id="PF03795"/>
    </source>
</evidence>
<protein>
    <recommendedName>
        <fullName evidence="2">YCII-related domain-containing protein</fullName>
    </recommendedName>
</protein>
<dbReference type="InterPro" id="IPR005545">
    <property type="entry name" value="YCII"/>
</dbReference>